<name>A0A5J5BB08_9ASTE</name>
<gene>
    <name evidence="1" type="ORF">F0562_025764</name>
</gene>
<dbReference type="EMBL" id="CM018037">
    <property type="protein sequence ID" value="KAA8539072.1"/>
    <property type="molecule type" value="Genomic_DNA"/>
</dbReference>
<organism evidence="1 2">
    <name type="scientific">Nyssa sinensis</name>
    <dbReference type="NCBI Taxonomy" id="561372"/>
    <lineage>
        <taxon>Eukaryota</taxon>
        <taxon>Viridiplantae</taxon>
        <taxon>Streptophyta</taxon>
        <taxon>Embryophyta</taxon>
        <taxon>Tracheophyta</taxon>
        <taxon>Spermatophyta</taxon>
        <taxon>Magnoliopsida</taxon>
        <taxon>eudicotyledons</taxon>
        <taxon>Gunneridae</taxon>
        <taxon>Pentapetalae</taxon>
        <taxon>asterids</taxon>
        <taxon>Cornales</taxon>
        <taxon>Nyssaceae</taxon>
        <taxon>Nyssa</taxon>
    </lineage>
</organism>
<protein>
    <submittedName>
        <fullName evidence="1">Uncharacterized protein</fullName>
    </submittedName>
</protein>
<accession>A0A5J5BB08</accession>
<evidence type="ECO:0000313" key="2">
    <source>
        <dbReference type="Proteomes" id="UP000325577"/>
    </source>
</evidence>
<dbReference type="AlphaFoldDB" id="A0A5J5BB08"/>
<sequence length="148" mass="15511">MVVEGDVDVDMDMDVDEVVEDLDTLGAHNNQPYPLSTLSCCPGDRLGWRSCQGRVATDWACRMHLQPQIDALEVEKVVTLGQESEQIGVFIVCQADGAAGGGGVAVVEFNLGVEQLLVAEDGGFVEALLYGDGVVVVSCGGAKGASVR</sequence>
<evidence type="ECO:0000313" key="1">
    <source>
        <dbReference type="EMBL" id="KAA8539072.1"/>
    </source>
</evidence>
<keyword evidence="2" id="KW-1185">Reference proteome</keyword>
<reference evidence="1 2" key="1">
    <citation type="submission" date="2019-09" db="EMBL/GenBank/DDBJ databases">
        <title>A chromosome-level genome assembly of the Chinese tupelo Nyssa sinensis.</title>
        <authorList>
            <person name="Yang X."/>
            <person name="Kang M."/>
            <person name="Yang Y."/>
            <person name="Xiong H."/>
            <person name="Wang M."/>
            <person name="Zhang Z."/>
            <person name="Wang Z."/>
            <person name="Wu H."/>
            <person name="Ma T."/>
            <person name="Liu J."/>
            <person name="Xi Z."/>
        </authorList>
    </citation>
    <scope>NUCLEOTIDE SEQUENCE [LARGE SCALE GENOMIC DNA]</scope>
    <source>
        <strain evidence="1">J267</strain>
        <tissue evidence="1">Leaf</tissue>
    </source>
</reference>
<proteinExistence type="predicted"/>
<dbReference type="Proteomes" id="UP000325577">
    <property type="component" value="Linkage Group LG14"/>
</dbReference>